<proteinExistence type="predicted"/>
<feature type="domain" description="Protein kinase" evidence="1">
    <location>
        <begin position="69"/>
        <end position="360"/>
    </location>
</feature>
<dbReference type="PROSITE" id="PS50011">
    <property type="entry name" value="PROTEIN_KINASE_DOM"/>
    <property type="match status" value="1"/>
</dbReference>
<dbReference type="GO" id="GO:0004672">
    <property type="term" value="F:protein kinase activity"/>
    <property type="evidence" value="ECO:0007669"/>
    <property type="project" value="InterPro"/>
</dbReference>
<name>A0A6G1C7T9_9ORYZ</name>
<evidence type="ECO:0000259" key="1">
    <source>
        <dbReference type="PROSITE" id="PS50011"/>
    </source>
</evidence>
<dbReference type="SUPFAM" id="SSF56112">
    <property type="entry name" value="Protein kinase-like (PK-like)"/>
    <property type="match status" value="1"/>
</dbReference>
<dbReference type="Proteomes" id="UP000479710">
    <property type="component" value="Unassembled WGS sequence"/>
</dbReference>
<evidence type="ECO:0000313" key="3">
    <source>
        <dbReference type="Proteomes" id="UP000479710"/>
    </source>
</evidence>
<accession>A0A6G1C7T9</accession>
<dbReference type="Gene3D" id="3.30.200.20">
    <property type="entry name" value="Phosphorylase Kinase, domain 1"/>
    <property type="match status" value="1"/>
</dbReference>
<dbReference type="Gene3D" id="1.10.510.10">
    <property type="entry name" value="Transferase(Phosphotransferase) domain 1"/>
    <property type="match status" value="1"/>
</dbReference>
<protein>
    <recommendedName>
        <fullName evidence="1">Protein kinase domain-containing protein</fullName>
    </recommendedName>
</protein>
<dbReference type="InterPro" id="IPR000719">
    <property type="entry name" value="Prot_kinase_dom"/>
</dbReference>
<dbReference type="SMART" id="SM00220">
    <property type="entry name" value="S_TKc"/>
    <property type="match status" value="1"/>
</dbReference>
<gene>
    <name evidence="2" type="ORF">E2562_019744</name>
</gene>
<sequence length="390" mass="43782">MITVVRRTLATRLIHAALTAQPGAAHTRMHRQIWSPCPASTLALPWYLAEPLPRPLLPASTGIPRGHARRNANIISEGSCGTVYKGSFPGRREMAIKRRGKYSLWGEEAFQAEITILSSIHHKYIVRLLGWCAVEEEKRLLPFLERKEMERLLIYEYMENGFLSNHLHSLKWSSSPVRASWKMRIETLLGVSRAIEYLHVFALPPVIHRDVKTSNIMLDSSWAPRLIDFGLSLTWDETECSGITVQATAGYVDPEYVTTGNLKPASDVYSFGVVMLEVLTGRTPFSLWGEDMQDMVSFALPLIEVGEVWKLLDRRLATEPTPRQLEAADLLAQTAARCLQLEGEERPAISEVAANLQGALELVHGDGGTNLKTQQGELNPQIYLQWHPIL</sequence>
<dbReference type="AlphaFoldDB" id="A0A6G1C7T9"/>
<dbReference type="PANTHER" id="PTHR46146:SF7">
    <property type="entry name" value="OS11G0664000 PROTEIN"/>
    <property type="match status" value="1"/>
</dbReference>
<keyword evidence="3" id="KW-1185">Reference proteome</keyword>
<evidence type="ECO:0000313" key="2">
    <source>
        <dbReference type="EMBL" id="KAF0896262.1"/>
    </source>
</evidence>
<organism evidence="2 3">
    <name type="scientific">Oryza meyeriana var. granulata</name>
    <dbReference type="NCBI Taxonomy" id="110450"/>
    <lineage>
        <taxon>Eukaryota</taxon>
        <taxon>Viridiplantae</taxon>
        <taxon>Streptophyta</taxon>
        <taxon>Embryophyta</taxon>
        <taxon>Tracheophyta</taxon>
        <taxon>Spermatophyta</taxon>
        <taxon>Magnoliopsida</taxon>
        <taxon>Liliopsida</taxon>
        <taxon>Poales</taxon>
        <taxon>Poaceae</taxon>
        <taxon>BOP clade</taxon>
        <taxon>Oryzoideae</taxon>
        <taxon>Oryzeae</taxon>
        <taxon>Oryzinae</taxon>
        <taxon>Oryza</taxon>
        <taxon>Oryza meyeriana</taxon>
    </lineage>
</organism>
<reference evidence="2 3" key="1">
    <citation type="submission" date="2019-11" db="EMBL/GenBank/DDBJ databases">
        <title>Whole genome sequence of Oryza granulata.</title>
        <authorList>
            <person name="Li W."/>
        </authorList>
    </citation>
    <scope>NUCLEOTIDE SEQUENCE [LARGE SCALE GENOMIC DNA]</scope>
    <source>
        <strain evidence="3">cv. Menghai</strain>
        <tissue evidence="2">Leaf</tissue>
    </source>
</reference>
<dbReference type="PANTHER" id="PTHR46146">
    <property type="entry name" value="SERINE/THREONINE-PROTEIN KINASE-LIKE PROTEIN CCR4"/>
    <property type="match status" value="1"/>
</dbReference>
<dbReference type="PROSITE" id="PS00108">
    <property type="entry name" value="PROTEIN_KINASE_ST"/>
    <property type="match status" value="1"/>
</dbReference>
<dbReference type="InterPro" id="IPR008271">
    <property type="entry name" value="Ser/Thr_kinase_AS"/>
</dbReference>
<dbReference type="EMBL" id="SPHZ02000010">
    <property type="protein sequence ID" value="KAF0896262.1"/>
    <property type="molecule type" value="Genomic_DNA"/>
</dbReference>
<dbReference type="GO" id="GO:0005524">
    <property type="term" value="F:ATP binding"/>
    <property type="evidence" value="ECO:0007669"/>
    <property type="project" value="InterPro"/>
</dbReference>
<dbReference type="InterPro" id="IPR011009">
    <property type="entry name" value="Kinase-like_dom_sf"/>
</dbReference>
<dbReference type="OrthoDB" id="61110at2759"/>
<comment type="caution">
    <text evidence="2">The sequence shown here is derived from an EMBL/GenBank/DDBJ whole genome shotgun (WGS) entry which is preliminary data.</text>
</comment>
<dbReference type="Pfam" id="PF00069">
    <property type="entry name" value="Pkinase"/>
    <property type="match status" value="1"/>
</dbReference>